<reference evidence="1" key="2">
    <citation type="submission" date="2021-04" db="EMBL/GenBank/DDBJ databases">
        <authorList>
            <person name="Podell S."/>
        </authorList>
    </citation>
    <scope>NUCLEOTIDE SEQUENCE</scope>
    <source>
        <strain evidence="1">Hildebrandi</strain>
    </source>
</reference>
<keyword evidence="2" id="KW-1185">Reference proteome</keyword>
<protein>
    <submittedName>
        <fullName evidence="1">Polyketide cyclase / dehydrase and lipid transport domain containing protein</fullName>
    </submittedName>
</protein>
<dbReference type="AlphaFoldDB" id="A0A9K3PKY8"/>
<organism evidence="1 2">
    <name type="scientific">Nitzschia inconspicua</name>
    <dbReference type="NCBI Taxonomy" id="303405"/>
    <lineage>
        <taxon>Eukaryota</taxon>
        <taxon>Sar</taxon>
        <taxon>Stramenopiles</taxon>
        <taxon>Ochrophyta</taxon>
        <taxon>Bacillariophyta</taxon>
        <taxon>Bacillariophyceae</taxon>
        <taxon>Bacillariophycidae</taxon>
        <taxon>Bacillariales</taxon>
        <taxon>Bacillariaceae</taxon>
        <taxon>Nitzschia</taxon>
    </lineage>
</organism>
<dbReference type="OrthoDB" id="509124at2759"/>
<dbReference type="Pfam" id="PF10604">
    <property type="entry name" value="Polyketide_cyc2"/>
    <property type="match status" value="1"/>
</dbReference>
<accession>A0A9K3PKY8</accession>
<evidence type="ECO:0000313" key="2">
    <source>
        <dbReference type="Proteomes" id="UP000693970"/>
    </source>
</evidence>
<sequence length="190" mass="21775">MSKVQKSTLYYPDRAPVQLQVEVDLQSSPEEVWKALLDYPSWPKWFPNVKSCFETTPLPKVADNNPSYPLGSTRRIDIGGVVFDEEIIACDDGSSLNDKERQPKVWAFSVCETSKPILNCAVERVVLEPLYKENDESGTTVVGTRVRYAGGMDVVWYLPFLKPILKRNMKQAWKQGLERLDQYIIMQQNK</sequence>
<dbReference type="EMBL" id="JAGRRH010000018">
    <property type="protein sequence ID" value="KAG7351267.1"/>
    <property type="molecule type" value="Genomic_DNA"/>
</dbReference>
<proteinExistence type="predicted"/>
<dbReference type="InterPro" id="IPR019587">
    <property type="entry name" value="Polyketide_cyclase/dehydratase"/>
</dbReference>
<reference evidence="1" key="1">
    <citation type="journal article" date="2021" name="Sci. Rep.">
        <title>Diploid genomic architecture of Nitzschia inconspicua, an elite biomass production diatom.</title>
        <authorList>
            <person name="Oliver A."/>
            <person name="Podell S."/>
            <person name="Pinowska A."/>
            <person name="Traller J.C."/>
            <person name="Smith S.R."/>
            <person name="McClure R."/>
            <person name="Beliaev A."/>
            <person name="Bohutskyi P."/>
            <person name="Hill E.A."/>
            <person name="Rabines A."/>
            <person name="Zheng H."/>
            <person name="Allen L.Z."/>
            <person name="Kuo A."/>
            <person name="Grigoriev I.V."/>
            <person name="Allen A.E."/>
            <person name="Hazlebeck D."/>
            <person name="Allen E.E."/>
        </authorList>
    </citation>
    <scope>NUCLEOTIDE SEQUENCE</scope>
    <source>
        <strain evidence="1">Hildebrandi</strain>
    </source>
</reference>
<dbReference type="Proteomes" id="UP000693970">
    <property type="component" value="Unassembled WGS sequence"/>
</dbReference>
<comment type="caution">
    <text evidence="1">The sequence shown here is derived from an EMBL/GenBank/DDBJ whole genome shotgun (WGS) entry which is preliminary data.</text>
</comment>
<gene>
    <name evidence="1" type="ORF">IV203_010627</name>
</gene>
<evidence type="ECO:0000313" key="1">
    <source>
        <dbReference type="EMBL" id="KAG7351267.1"/>
    </source>
</evidence>
<name>A0A9K3PKY8_9STRA</name>